<dbReference type="InterPro" id="IPR013321">
    <property type="entry name" value="Arc_rbn_hlx_hlx"/>
</dbReference>
<evidence type="ECO:0000256" key="1">
    <source>
        <dbReference type="SAM" id="MobiDB-lite"/>
    </source>
</evidence>
<dbReference type="RefSeq" id="WP_187247756.1">
    <property type="nucleotide sequence ID" value="NZ_BAAAOK010000031.1"/>
</dbReference>
<name>A0ABR7M1Z3_9ACTN</name>
<protein>
    <submittedName>
        <fullName evidence="2">Toxin-antitoxin system HicB family antitoxin</fullName>
    </submittedName>
</protein>
<dbReference type="SUPFAM" id="SSF47598">
    <property type="entry name" value="Ribbon-helix-helix"/>
    <property type="match status" value="1"/>
</dbReference>
<reference evidence="2 3" key="1">
    <citation type="submission" date="2020-06" db="EMBL/GenBank/DDBJ databases">
        <title>Actinomadura xiongansis sp. nov., isolated from soil of Baiyangdian.</title>
        <authorList>
            <person name="Zhang X."/>
        </authorList>
    </citation>
    <scope>NUCLEOTIDE SEQUENCE [LARGE SCALE GENOMIC DNA]</scope>
    <source>
        <strain evidence="2 3">HBUM206468</strain>
    </source>
</reference>
<comment type="caution">
    <text evidence="2">The sequence shown here is derived from an EMBL/GenBank/DDBJ whole genome shotgun (WGS) entry which is preliminary data.</text>
</comment>
<evidence type="ECO:0000313" key="2">
    <source>
        <dbReference type="EMBL" id="MBC6470712.1"/>
    </source>
</evidence>
<feature type="region of interest" description="Disordered" evidence="1">
    <location>
        <begin position="103"/>
        <end position="124"/>
    </location>
</feature>
<dbReference type="EMBL" id="JABVEC010000047">
    <property type="protein sequence ID" value="MBC6470712.1"/>
    <property type="molecule type" value="Genomic_DNA"/>
</dbReference>
<accession>A0ABR7M1Z3</accession>
<evidence type="ECO:0000313" key="3">
    <source>
        <dbReference type="Proteomes" id="UP000805614"/>
    </source>
</evidence>
<keyword evidence="3" id="KW-1185">Reference proteome</keyword>
<proteinExistence type="predicted"/>
<dbReference type="Proteomes" id="UP000805614">
    <property type="component" value="Unassembled WGS sequence"/>
</dbReference>
<feature type="region of interest" description="Disordered" evidence="1">
    <location>
        <begin position="163"/>
        <end position="187"/>
    </location>
</feature>
<dbReference type="Gene3D" id="1.10.1220.10">
    <property type="entry name" value="Met repressor-like"/>
    <property type="match status" value="1"/>
</dbReference>
<dbReference type="InterPro" id="IPR010985">
    <property type="entry name" value="Ribbon_hlx_hlx"/>
</dbReference>
<organism evidence="2 3">
    <name type="scientific">Actinomadura alba</name>
    <dbReference type="NCBI Taxonomy" id="406431"/>
    <lineage>
        <taxon>Bacteria</taxon>
        <taxon>Bacillati</taxon>
        <taxon>Actinomycetota</taxon>
        <taxon>Actinomycetes</taxon>
        <taxon>Streptosporangiales</taxon>
        <taxon>Thermomonosporaceae</taxon>
        <taxon>Actinomadura</taxon>
    </lineage>
</organism>
<feature type="compositionally biased region" description="Polar residues" evidence="1">
    <location>
        <begin position="172"/>
        <end position="181"/>
    </location>
</feature>
<sequence>MDLMPYVDNLRRELAVAAEAGGPDARALAERLTGALESAARLTLLEALSAAADEITSDLAPGSVEVRLRGGDPAFVVTPPQTVPSVGHAVGGGAETVRAAVSPPATTHAAPPAGPPSSDEGGTARMTLRLPEHLKLRVEEEAGRQGLSVNAWLVRAVSAAFEPGAGSRPADQPQQSQSGRSYTGWVR</sequence>
<gene>
    <name evidence="2" type="ORF">HKK74_35255</name>
</gene>